<proteinExistence type="predicted"/>
<evidence type="ECO:0000313" key="2">
    <source>
        <dbReference type="EMBL" id="PYH89735.1"/>
    </source>
</evidence>
<feature type="compositionally biased region" description="Basic and acidic residues" evidence="1">
    <location>
        <begin position="20"/>
        <end position="37"/>
    </location>
</feature>
<organism evidence="2 3">
    <name type="scientific">Aspergillus ellipticus CBS 707.79</name>
    <dbReference type="NCBI Taxonomy" id="1448320"/>
    <lineage>
        <taxon>Eukaryota</taxon>
        <taxon>Fungi</taxon>
        <taxon>Dikarya</taxon>
        <taxon>Ascomycota</taxon>
        <taxon>Pezizomycotina</taxon>
        <taxon>Eurotiomycetes</taxon>
        <taxon>Eurotiomycetidae</taxon>
        <taxon>Eurotiales</taxon>
        <taxon>Aspergillaceae</taxon>
        <taxon>Aspergillus</taxon>
        <taxon>Aspergillus subgen. Circumdati</taxon>
    </lineage>
</organism>
<accession>A0A319CWT2</accession>
<sequence>MPVGQFVPRAAKPSPAIGRRASDKGKGKGKDSPEPRPEMQPALSAALYPSPNPFLHPSRATMPPHVRVIGSLNVDWVSETPRMPAAVWRSAPMWFSTRPRRPPGDCRWRCTVRSTI</sequence>
<dbReference type="AlphaFoldDB" id="A0A319CWT2"/>
<gene>
    <name evidence="2" type="ORF">BO71DRAFT_434514</name>
</gene>
<keyword evidence="3" id="KW-1185">Reference proteome</keyword>
<dbReference type="EMBL" id="KZ826014">
    <property type="protein sequence ID" value="PYH89735.1"/>
    <property type="molecule type" value="Genomic_DNA"/>
</dbReference>
<feature type="region of interest" description="Disordered" evidence="1">
    <location>
        <begin position="1"/>
        <end position="60"/>
    </location>
</feature>
<protein>
    <submittedName>
        <fullName evidence="2">Uncharacterized protein</fullName>
    </submittedName>
</protein>
<dbReference type="Proteomes" id="UP000247810">
    <property type="component" value="Unassembled WGS sequence"/>
</dbReference>
<reference evidence="2 3" key="1">
    <citation type="submission" date="2018-02" db="EMBL/GenBank/DDBJ databases">
        <title>The genomes of Aspergillus section Nigri reveals drivers in fungal speciation.</title>
        <authorList>
            <consortium name="DOE Joint Genome Institute"/>
            <person name="Vesth T.C."/>
            <person name="Nybo J."/>
            <person name="Theobald S."/>
            <person name="Brandl J."/>
            <person name="Frisvad J.C."/>
            <person name="Nielsen K.F."/>
            <person name="Lyhne E.K."/>
            <person name="Kogle M.E."/>
            <person name="Kuo A."/>
            <person name="Riley R."/>
            <person name="Clum A."/>
            <person name="Nolan M."/>
            <person name="Lipzen A."/>
            <person name="Salamov A."/>
            <person name="Henrissat B."/>
            <person name="Wiebenga A."/>
            <person name="De vries R.P."/>
            <person name="Grigoriev I.V."/>
            <person name="Mortensen U.H."/>
            <person name="Andersen M.R."/>
            <person name="Baker S.E."/>
        </authorList>
    </citation>
    <scope>NUCLEOTIDE SEQUENCE [LARGE SCALE GENOMIC DNA]</scope>
    <source>
        <strain evidence="2 3">CBS 707.79</strain>
    </source>
</reference>
<dbReference type="VEuPathDB" id="FungiDB:BO71DRAFT_434514"/>
<evidence type="ECO:0000313" key="3">
    <source>
        <dbReference type="Proteomes" id="UP000247810"/>
    </source>
</evidence>
<evidence type="ECO:0000256" key="1">
    <source>
        <dbReference type="SAM" id="MobiDB-lite"/>
    </source>
</evidence>
<name>A0A319CWT2_9EURO</name>